<dbReference type="InterPro" id="IPR000719">
    <property type="entry name" value="Prot_kinase_dom"/>
</dbReference>
<gene>
    <name evidence="3" type="ORF">VOLCADRAFT_120439</name>
</gene>
<evidence type="ECO:0000313" key="4">
    <source>
        <dbReference type="Proteomes" id="UP000001058"/>
    </source>
</evidence>
<feature type="domain" description="Protein kinase" evidence="2">
    <location>
        <begin position="492"/>
        <end position="766"/>
    </location>
</feature>
<dbReference type="KEGG" id="vcn:VOLCADRAFT_120439"/>
<dbReference type="Pfam" id="PF07714">
    <property type="entry name" value="PK_Tyr_Ser-Thr"/>
    <property type="match status" value="1"/>
</dbReference>
<organism evidence="4">
    <name type="scientific">Volvox carteri f. nagariensis</name>
    <dbReference type="NCBI Taxonomy" id="3068"/>
    <lineage>
        <taxon>Eukaryota</taxon>
        <taxon>Viridiplantae</taxon>
        <taxon>Chlorophyta</taxon>
        <taxon>core chlorophytes</taxon>
        <taxon>Chlorophyceae</taxon>
        <taxon>CS clade</taxon>
        <taxon>Chlamydomonadales</taxon>
        <taxon>Volvocaceae</taxon>
        <taxon>Volvox</taxon>
    </lineage>
</organism>
<dbReference type="PROSITE" id="PS00108">
    <property type="entry name" value="PROTEIN_KINASE_ST"/>
    <property type="match status" value="1"/>
</dbReference>
<accession>D8TLC0</accession>
<feature type="region of interest" description="Disordered" evidence="1">
    <location>
        <begin position="33"/>
        <end position="73"/>
    </location>
</feature>
<dbReference type="PANTHER" id="PTHR44329">
    <property type="entry name" value="SERINE/THREONINE-PROTEIN KINASE TNNI3K-RELATED"/>
    <property type="match status" value="1"/>
</dbReference>
<dbReference type="InterPro" id="IPR051681">
    <property type="entry name" value="Ser/Thr_Kinases-Pseudokinases"/>
</dbReference>
<dbReference type="GO" id="GO:0004674">
    <property type="term" value="F:protein serine/threonine kinase activity"/>
    <property type="evidence" value="ECO:0007669"/>
    <property type="project" value="TreeGrafter"/>
</dbReference>
<dbReference type="PANTHER" id="PTHR44329:SF214">
    <property type="entry name" value="PROTEIN KINASE DOMAIN-CONTAINING PROTEIN"/>
    <property type="match status" value="1"/>
</dbReference>
<feature type="region of interest" description="Disordered" evidence="1">
    <location>
        <begin position="320"/>
        <end position="411"/>
    </location>
</feature>
<name>D8TLC0_VOLCA</name>
<evidence type="ECO:0000256" key="1">
    <source>
        <dbReference type="SAM" id="MobiDB-lite"/>
    </source>
</evidence>
<evidence type="ECO:0000259" key="2">
    <source>
        <dbReference type="PROSITE" id="PS50011"/>
    </source>
</evidence>
<dbReference type="GeneID" id="9620220"/>
<evidence type="ECO:0000313" key="3">
    <source>
        <dbReference type="EMBL" id="EFJ51709.1"/>
    </source>
</evidence>
<dbReference type="Gene3D" id="3.30.200.20">
    <property type="entry name" value="Phosphorylase Kinase, domain 1"/>
    <property type="match status" value="1"/>
</dbReference>
<keyword evidence="4" id="KW-1185">Reference proteome</keyword>
<dbReference type="Proteomes" id="UP000001058">
    <property type="component" value="Unassembled WGS sequence"/>
</dbReference>
<dbReference type="PROSITE" id="PS50011">
    <property type="entry name" value="PROTEIN_KINASE_DOM"/>
    <property type="match status" value="1"/>
</dbReference>
<dbReference type="RefSeq" id="XP_002947119.1">
    <property type="nucleotide sequence ID" value="XM_002947073.1"/>
</dbReference>
<dbReference type="GO" id="GO:0005524">
    <property type="term" value="F:ATP binding"/>
    <property type="evidence" value="ECO:0007669"/>
    <property type="project" value="InterPro"/>
</dbReference>
<dbReference type="OrthoDB" id="1711006at2759"/>
<sequence>MTSASTTPAGNVLMQLNRETILRNRMGMGGMLPAPPPGLATTGSGTGPDGNQVLAPNQLPQPHNPRMDGREGSVASPLAGNGNVFGVDNCGGSGAFDAQVQLAPVGTSAALGDIIAGAMNSTRTARSISANDCMAVSSASCASGNLSSAVPAFASGANGACSGNPTKPTYGLGVEATLSEMQQMALIGSGGGGCVYIGRWRGVTVAIKFIVSSNDDQLTRSQREALLSRLASHPHVVQTYATSVTQLNEAMFKPKGGMPGDMLPGGMSVSEASISHDLLAGLTSGSWIRTELQTAMNGGGSEAHGAMGAISLPTIFETQQSLTGSGSTSVTTSARGGTPHDSVPRSSSLQQVTGCESDGAMSSPSITAGTRVADAAPASTAGPLPAGQADAPAATTAGANSSCHAGDAKSSVSGSHLHLLQAVLPSMGTKMPGSVPTSGVMSEGPAEGDQAGANSGEGGNRAEGHACGGGVSTAGHLLSEGESTAETTTTEVEAQQPDGAGAAGDGAAEAASATTAGKRVALGGAIGGGADSFDSSFVRAHLGRTKYSIHEVLLQLGAREGQFLTMVIMEYCDGGSLLAALKEGPFHRDTTSWSPRMWLRSTVRTALEIAHGMKHLHLSGLVHGDLKPGNVLLKGSNHDKRKFVAKVSDLGIAHPVGSADEMAIDDGQIGSIAYMAPEVFRGRIMKASDVYSFGVLLWQMACGTGSAPFEGAHPVAIALGVSEGKMTLRWPPGVFRPLQQLGELCLQTDPVARPSFKSVVGALEKLERHIRRLSAAAGAGVGGLRRNKDPGRLGGDFIYMDMCPDEVFLAVEEYDGPSSGSGMLRPQSLESWGGFTFRLRSQDLRPRRWSQQGLHYFQKLTVFQPELGPKAPDGSRHEVAQTLGLKPSSPDEPLLVTLLKAFKSGSSAPATGPSSSSRPADNSSSSRAPPPVHASVATPSPAPAPSSSAAPATASRASAPAASLSRLEPLGKPALGPLPQLGLAMPKQPDPAPPPATGKPQQEPSGADTGYEDDFEDVEDTVDALATGDDDDDLARALGCKTTSGPPSKGKSFGVSQELAGLDAGNSGGLSYSTDFPGGDVRASLSSSQAMLSPISEGTQKIAKLEPLRPIGASKLSPLAPLAPLPSLSTSLSSSKDDPLGTRGPKSLAPLSAPVRKSMVDIEKEKEELRRLGLLQSGDSLTNSIEVEARPRPAGAPSNIYDAEMSVSASMDDGAWGGGGGGSAARDDKLPAFSVSKGISMDLGATGLSASDRSGDIEHMGVDFAETAEWH</sequence>
<dbReference type="EMBL" id="GL378326">
    <property type="protein sequence ID" value="EFJ51709.1"/>
    <property type="molecule type" value="Genomic_DNA"/>
</dbReference>
<reference evidence="3 4" key="1">
    <citation type="journal article" date="2010" name="Science">
        <title>Genomic analysis of organismal complexity in the multicellular green alga Volvox carteri.</title>
        <authorList>
            <person name="Prochnik S.E."/>
            <person name="Umen J."/>
            <person name="Nedelcu A.M."/>
            <person name="Hallmann A."/>
            <person name="Miller S.M."/>
            <person name="Nishii I."/>
            <person name="Ferris P."/>
            <person name="Kuo A."/>
            <person name="Mitros T."/>
            <person name="Fritz-Laylin L.K."/>
            <person name="Hellsten U."/>
            <person name="Chapman J."/>
            <person name="Simakov O."/>
            <person name="Rensing S.A."/>
            <person name="Terry A."/>
            <person name="Pangilinan J."/>
            <person name="Kapitonov V."/>
            <person name="Jurka J."/>
            <person name="Salamov A."/>
            <person name="Shapiro H."/>
            <person name="Schmutz J."/>
            <person name="Grimwood J."/>
            <person name="Lindquist E."/>
            <person name="Lucas S."/>
            <person name="Grigoriev I.V."/>
            <person name="Schmitt R."/>
            <person name="Kirk D."/>
            <person name="Rokhsar D.S."/>
        </authorList>
    </citation>
    <scope>NUCLEOTIDE SEQUENCE [LARGE SCALE GENOMIC DNA]</scope>
    <source>
        <strain evidence="4">f. Nagariensis / Eve</strain>
    </source>
</reference>
<dbReference type="InParanoid" id="D8TLC0"/>
<feature type="region of interest" description="Disordered" evidence="1">
    <location>
        <begin position="1115"/>
        <end position="1152"/>
    </location>
</feature>
<dbReference type="Gene3D" id="1.10.510.10">
    <property type="entry name" value="Transferase(Phosphotransferase) domain 1"/>
    <property type="match status" value="1"/>
</dbReference>
<dbReference type="InterPro" id="IPR008271">
    <property type="entry name" value="Ser/Thr_kinase_AS"/>
</dbReference>
<dbReference type="InterPro" id="IPR001245">
    <property type="entry name" value="Ser-Thr/Tyr_kinase_cat_dom"/>
</dbReference>
<dbReference type="eggNOG" id="KOG0192">
    <property type="taxonomic scope" value="Eukaryota"/>
</dbReference>
<feature type="compositionally biased region" description="Low complexity" evidence="1">
    <location>
        <begin position="1115"/>
        <end position="1134"/>
    </location>
</feature>
<feature type="region of interest" description="Disordered" evidence="1">
    <location>
        <begin position="427"/>
        <end position="476"/>
    </location>
</feature>
<protein>
    <recommendedName>
        <fullName evidence="2">Protein kinase domain-containing protein</fullName>
    </recommendedName>
</protein>
<proteinExistence type="predicted"/>
<feature type="compositionally biased region" description="Low complexity" evidence="1">
    <location>
        <begin position="381"/>
        <end position="399"/>
    </location>
</feature>
<feature type="compositionally biased region" description="Acidic residues" evidence="1">
    <location>
        <begin position="1010"/>
        <end position="1033"/>
    </location>
</feature>
<dbReference type="AlphaFoldDB" id="D8TLC0"/>
<feature type="compositionally biased region" description="Gly residues" evidence="1">
    <location>
        <begin position="455"/>
        <end position="472"/>
    </location>
</feature>
<dbReference type="InterPro" id="IPR011009">
    <property type="entry name" value="Kinase-like_dom_sf"/>
</dbReference>
<dbReference type="SUPFAM" id="SSF56112">
    <property type="entry name" value="Protein kinase-like (PK-like)"/>
    <property type="match status" value="1"/>
</dbReference>
<feature type="compositionally biased region" description="Polar residues" evidence="1">
    <location>
        <begin position="344"/>
        <end position="368"/>
    </location>
</feature>
<dbReference type="SMART" id="SM00220">
    <property type="entry name" value="S_TKc"/>
    <property type="match status" value="1"/>
</dbReference>
<feature type="compositionally biased region" description="Low complexity" evidence="1">
    <location>
        <begin position="321"/>
        <end position="337"/>
    </location>
</feature>
<feature type="region of interest" description="Disordered" evidence="1">
    <location>
        <begin position="905"/>
        <end position="1068"/>
    </location>
</feature>
<feature type="compositionally biased region" description="Low complexity" evidence="1">
    <location>
        <begin position="905"/>
        <end position="987"/>
    </location>
</feature>
<dbReference type="STRING" id="3068.D8TLC0"/>
<feature type="compositionally biased region" description="Pro residues" evidence="1">
    <location>
        <begin position="988"/>
        <end position="997"/>
    </location>
</feature>